<evidence type="ECO:0000313" key="3">
    <source>
        <dbReference type="Proteomes" id="UP000546917"/>
    </source>
</evidence>
<dbReference type="SUPFAM" id="SSF56645">
    <property type="entry name" value="Acyl-CoA dehydrogenase NM domain-like"/>
    <property type="match status" value="1"/>
</dbReference>
<name>A0A7K4FLK1_9ARCH</name>
<protein>
    <submittedName>
        <fullName evidence="2">4-hydroxybutyryl-CoA dehydratase</fullName>
    </submittedName>
</protein>
<dbReference type="PANTHER" id="PTHR36117">
    <property type="entry name" value="4-HYDROXYPHENYLACETATE 3-MONOOXYGENASE-RELATED"/>
    <property type="match status" value="1"/>
</dbReference>
<feature type="domain" description="HpaB/PvcC/4-BUDH N-terminal" evidence="1">
    <location>
        <begin position="6"/>
        <end position="115"/>
    </location>
</feature>
<dbReference type="InterPro" id="IPR004925">
    <property type="entry name" value="HpaB/PvcC/4-BUDH"/>
</dbReference>
<accession>A0A7K4FLK1</accession>
<proteinExistence type="predicted"/>
<dbReference type="Proteomes" id="UP000546917">
    <property type="component" value="Unassembled WGS sequence"/>
</dbReference>
<gene>
    <name evidence="2" type="ORF">HLB00_03520</name>
</gene>
<evidence type="ECO:0000259" key="1">
    <source>
        <dbReference type="Pfam" id="PF11794"/>
    </source>
</evidence>
<reference evidence="2 3" key="1">
    <citation type="submission" date="2020-05" db="EMBL/GenBank/DDBJ databases">
        <authorList>
            <person name="Zhang R."/>
        </authorList>
    </citation>
    <scope>NUCLEOTIDE SEQUENCE [LARGE SCALE GENOMIC DNA]</scope>
    <source>
        <strain evidence="2 3">DSM 28986</strain>
    </source>
</reference>
<dbReference type="Pfam" id="PF11794">
    <property type="entry name" value="HpaB_N"/>
    <property type="match status" value="1"/>
</dbReference>
<comment type="caution">
    <text evidence="2">The sequence shown here is derived from an EMBL/GenBank/DDBJ whole genome shotgun (WGS) entry which is preliminary data.</text>
</comment>
<dbReference type="PANTHER" id="PTHR36117:SF3">
    <property type="entry name" value="4-HYDROXYPHENYLACETATE 3-MONOOXYGENASE-RELATED"/>
    <property type="match status" value="1"/>
</dbReference>
<dbReference type="RefSeq" id="WP_272899060.1">
    <property type="nucleotide sequence ID" value="NZ_JABGBP010000113.1"/>
</dbReference>
<dbReference type="InterPro" id="IPR024674">
    <property type="entry name" value="HpaB/PvcC/4-BUDH_N"/>
</dbReference>
<dbReference type="GO" id="GO:0016627">
    <property type="term" value="F:oxidoreductase activity, acting on the CH-CH group of donors"/>
    <property type="evidence" value="ECO:0007669"/>
    <property type="project" value="InterPro"/>
</dbReference>
<dbReference type="Gene3D" id="1.10.3140.10">
    <property type="entry name" value="4-hydroxybutyryl-coa dehydratase, domain 1"/>
    <property type="match status" value="1"/>
</dbReference>
<dbReference type="InterPro" id="IPR009100">
    <property type="entry name" value="AcylCoA_DH/oxidase_NM_dom_sf"/>
</dbReference>
<evidence type="ECO:0000313" key="2">
    <source>
        <dbReference type="EMBL" id="NOL59903.1"/>
    </source>
</evidence>
<dbReference type="EMBL" id="JABGBP010000113">
    <property type="protein sequence ID" value="NOL59903.1"/>
    <property type="molecule type" value="Genomic_DNA"/>
</dbReference>
<sequence length="116" mass="13012">MLMSVESYKNSLNDGRAVYYRGKSVENVAAHPALGVPVSHASGIYRLQQDSKYENIMCFTDKKSGKASIFYKIPQNTEDLVVRHKLIYETTRLGRGQFNIVKAIGSDALFALMYVS</sequence>
<dbReference type="AlphaFoldDB" id="A0A7K4FLK1"/>
<feature type="non-terminal residue" evidence="2">
    <location>
        <position position="116"/>
    </location>
</feature>
<organism evidence="2 3">
    <name type="scientific">Ferroplasma acidiphilum</name>
    <dbReference type="NCBI Taxonomy" id="74969"/>
    <lineage>
        <taxon>Archaea</taxon>
        <taxon>Methanobacteriati</taxon>
        <taxon>Thermoplasmatota</taxon>
        <taxon>Thermoplasmata</taxon>
        <taxon>Thermoplasmatales</taxon>
        <taxon>Ferroplasmaceae</taxon>
        <taxon>Ferroplasma</taxon>
    </lineage>
</organism>